<feature type="region of interest" description="Disordered" evidence="4">
    <location>
        <begin position="1"/>
        <end position="36"/>
    </location>
</feature>
<feature type="region of interest" description="Disordered" evidence="4">
    <location>
        <begin position="152"/>
        <end position="184"/>
    </location>
</feature>
<dbReference type="FunCoup" id="A0A2R6R4C8">
    <property type="interactions" value="295"/>
</dbReference>
<dbReference type="PANTHER" id="PTHR33388">
    <property type="entry name" value="OS01G0212500 PROTEIN"/>
    <property type="match status" value="1"/>
</dbReference>
<feature type="compositionally biased region" description="Polar residues" evidence="4">
    <location>
        <begin position="169"/>
        <end position="178"/>
    </location>
</feature>
<dbReference type="OMA" id="QPSMTRH"/>
<dbReference type="Proteomes" id="UP000241394">
    <property type="component" value="Chromosome LG9"/>
</dbReference>
<dbReference type="EMBL" id="NKQK01000009">
    <property type="protein sequence ID" value="PSS20857.1"/>
    <property type="molecule type" value="Genomic_DNA"/>
</dbReference>
<evidence type="ECO:0000256" key="1">
    <source>
        <dbReference type="ARBA" id="ARBA00022491"/>
    </source>
</evidence>
<dbReference type="InterPro" id="IPR040356">
    <property type="entry name" value="SPEAR"/>
</dbReference>
<reference evidence="6" key="2">
    <citation type="journal article" date="2018" name="BMC Genomics">
        <title>A manually annotated Actinidia chinensis var. chinensis (kiwifruit) genome highlights the challenges associated with draft genomes and gene prediction in plants.</title>
        <authorList>
            <person name="Pilkington S.M."/>
            <person name="Crowhurst R."/>
            <person name="Hilario E."/>
            <person name="Nardozza S."/>
            <person name="Fraser L."/>
            <person name="Peng Y."/>
            <person name="Gunaseelan K."/>
            <person name="Simpson R."/>
            <person name="Tahir J."/>
            <person name="Deroles S.C."/>
            <person name="Templeton K."/>
            <person name="Luo Z."/>
            <person name="Davy M."/>
            <person name="Cheng C."/>
            <person name="McNeilage M."/>
            <person name="Scaglione D."/>
            <person name="Liu Y."/>
            <person name="Zhang Q."/>
            <person name="Datson P."/>
            <person name="De Silva N."/>
            <person name="Gardiner S.E."/>
            <person name="Bassett H."/>
            <person name="Chagne D."/>
            <person name="McCallum J."/>
            <person name="Dzierzon H."/>
            <person name="Deng C."/>
            <person name="Wang Y.Y."/>
            <person name="Barron L."/>
            <person name="Manako K."/>
            <person name="Bowen J."/>
            <person name="Foster T.M."/>
            <person name="Erridge Z.A."/>
            <person name="Tiffin H."/>
            <person name="Waite C.N."/>
            <person name="Davies K.M."/>
            <person name="Grierson E.P."/>
            <person name="Laing W.A."/>
            <person name="Kirk R."/>
            <person name="Chen X."/>
            <person name="Wood M."/>
            <person name="Montefiori M."/>
            <person name="Brummell D.A."/>
            <person name="Schwinn K.E."/>
            <person name="Catanach A."/>
            <person name="Fullerton C."/>
            <person name="Li D."/>
            <person name="Meiyalaghan S."/>
            <person name="Nieuwenhuizen N."/>
            <person name="Read N."/>
            <person name="Prakash R."/>
            <person name="Hunter D."/>
            <person name="Zhang H."/>
            <person name="McKenzie M."/>
            <person name="Knabel M."/>
            <person name="Harris A."/>
            <person name="Allan A.C."/>
            <person name="Gleave A."/>
            <person name="Chen A."/>
            <person name="Janssen B.J."/>
            <person name="Plunkett B."/>
            <person name="Ampomah-Dwamena C."/>
            <person name="Voogd C."/>
            <person name="Leif D."/>
            <person name="Lafferty D."/>
            <person name="Souleyre E.J.F."/>
            <person name="Varkonyi-Gasic E."/>
            <person name="Gambi F."/>
            <person name="Hanley J."/>
            <person name="Yao J.L."/>
            <person name="Cheung J."/>
            <person name="David K.M."/>
            <person name="Warren B."/>
            <person name="Marsh K."/>
            <person name="Snowden K.C."/>
            <person name="Lin-Wang K."/>
            <person name="Brian L."/>
            <person name="Martinez-Sanchez M."/>
            <person name="Wang M."/>
            <person name="Ileperuma N."/>
            <person name="Macnee N."/>
            <person name="Campin R."/>
            <person name="McAtee P."/>
            <person name="Drummond R.S.M."/>
            <person name="Espley R.V."/>
            <person name="Ireland H.S."/>
            <person name="Wu R."/>
            <person name="Atkinson R.G."/>
            <person name="Karunairetnam S."/>
            <person name="Bulley S."/>
            <person name="Chunkath S."/>
            <person name="Hanley Z."/>
            <person name="Storey R."/>
            <person name="Thrimawithana A.H."/>
            <person name="Thomson S."/>
            <person name="David C."/>
            <person name="Testolin R."/>
            <person name="Huang H."/>
            <person name="Hellens R.P."/>
            <person name="Schaffer R.J."/>
        </authorList>
    </citation>
    <scope>NUCLEOTIDE SEQUENCE [LARGE SCALE GENOMIC DNA]</scope>
    <source>
        <strain evidence="6">cv. Red5</strain>
    </source>
</reference>
<keyword evidence="2" id="KW-0805">Transcription regulation</keyword>
<dbReference type="STRING" id="1590841.A0A2R6R4C8"/>
<evidence type="ECO:0000313" key="5">
    <source>
        <dbReference type="EMBL" id="PSS20857.1"/>
    </source>
</evidence>
<comment type="caution">
    <text evidence="5">The sequence shown here is derived from an EMBL/GenBank/DDBJ whole genome shotgun (WGS) entry which is preliminary data.</text>
</comment>
<name>A0A2R6R4C8_ACTCC</name>
<gene>
    <name evidence="5" type="ORF">CEY00_Acc09896</name>
</gene>
<dbReference type="InParanoid" id="A0A2R6R4C8"/>
<keyword evidence="3" id="KW-0804">Transcription</keyword>
<proteinExistence type="predicted"/>
<dbReference type="GO" id="GO:0003700">
    <property type="term" value="F:DNA-binding transcription factor activity"/>
    <property type="evidence" value="ECO:0007669"/>
    <property type="project" value="InterPro"/>
</dbReference>
<reference evidence="5 6" key="1">
    <citation type="submission" date="2017-07" db="EMBL/GenBank/DDBJ databases">
        <title>An improved, manually edited Actinidia chinensis var. chinensis (kiwifruit) genome highlights the challenges associated with draft genomes and gene prediction in plants.</title>
        <authorList>
            <person name="Pilkington S."/>
            <person name="Crowhurst R."/>
            <person name="Hilario E."/>
            <person name="Nardozza S."/>
            <person name="Fraser L."/>
            <person name="Peng Y."/>
            <person name="Gunaseelan K."/>
            <person name="Simpson R."/>
            <person name="Tahir J."/>
            <person name="Deroles S."/>
            <person name="Templeton K."/>
            <person name="Luo Z."/>
            <person name="Davy M."/>
            <person name="Cheng C."/>
            <person name="Mcneilage M."/>
            <person name="Scaglione D."/>
            <person name="Liu Y."/>
            <person name="Zhang Q."/>
            <person name="Datson P."/>
            <person name="De Silva N."/>
            <person name="Gardiner S."/>
            <person name="Bassett H."/>
            <person name="Chagne D."/>
            <person name="Mccallum J."/>
            <person name="Dzierzon H."/>
            <person name="Deng C."/>
            <person name="Wang Y.-Y."/>
            <person name="Barron N."/>
            <person name="Manako K."/>
            <person name="Bowen J."/>
            <person name="Foster T."/>
            <person name="Erridge Z."/>
            <person name="Tiffin H."/>
            <person name="Waite C."/>
            <person name="Davies K."/>
            <person name="Grierson E."/>
            <person name="Laing W."/>
            <person name="Kirk R."/>
            <person name="Chen X."/>
            <person name="Wood M."/>
            <person name="Montefiori M."/>
            <person name="Brummell D."/>
            <person name="Schwinn K."/>
            <person name="Catanach A."/>
            <person name="Fullerton C."/>
            <person name="Li D."/>
            <person name="Meiyalaghan S."/>
            <person name="Nieuwenhuizen N."/>
            <person name="Read N."/>
            <person name="Prakash R."/>
            <person name="Hunter D."/>
            <person name="Zhang H."/>
            <person name="Mckenzie M."/>
            <person name="Knabel M."/>
            <person name="Harris A."/>
            <person name="Allan A."/>
            <person name="Chen A."/>
            <person name="Janssen B."/>
            <person name="Plunkett B."/>
            <person name="Dwamena C."/>
            <person name="Voogd C."/>
            <person name="Leif D."/>
            <person name="Lafferty D."/>
            <person name="Souleyre E."/>
            <person name="Varkonyi-Gasic E."/>
            <person name="Gambi F."/>
            <person name="Hanley J."/>
            <person name="Yao J.-L."/>
            <person name="Cheung J."/>
            <person name="David K."/>
            <person name="Warren B."/>
            <person name="Marsh K."/>
            <person name="Snowden K."/>
            <person name="Lin-Wang K."/>
            <person name="Brian L."/>
            <person name="Martinez-Sanchez M."/>
            <person name="Wang M."/>
            <person name="Ileperuma N."/>
            <person name="Macnee N."/>
            <person name="Campin R."/>
            <person name="Mcatee P."/>
            <person name="Drummond R."/>
            <person name="Espley R."/>
            <person name="Ireland H."/>
            <person name="Wu R."/>
            <person name="Atkinson R."/>
            <person name="Karunairetnam S."/>
            <person name="Bulley S."/>
            <person name="Chunkath S."/>
            <person name="Hanley Z."/>
            <person name="Storey R."/>
            <person name="Thrimawithana A."/>
            <person name="Thomson S."/>
            <person name="David C."/>
            <person name="Testolin R."/>
        </authorList>
    </citation>
    <scope>NUCLEOTIDE SEQUENCE [LARGE SCALE GENOMIC DNA]</scope>
    <source>
        <strain evidence="6">cv. Red5</strain>
        <tissue evidence="5">Young leaf</tissue>
    </source>
</reference>
<evidence type="ECO:0000313" key="6">
    <source>
        <dbReference type="Proteomes" id="UP000241394"/>
    </source>
</evidence>
<evidence type="ECO:0000256" key="2">
    <source>
        <dbReference type="ARBA" id="ARBA00023015"/>
    </source>
</evidence>
<dbReference type="Gramene" id="PSS20857">
    <property type="protein sequence ID" value="PSS20857"/>
    <property type="gene ID" value="CEY00_Acc09896"/>
</dbReference>
<protein>
    <submittedName>
        <fullName evidence="5">Uncharacterized protein</fullName>
    </submittedName>
</protein>
<sequence length="191" mass="21385">MDSGYFGEPNLGNERSPRKGKKGNSDNKPKQPQRGLGVAQLEKIRLNSQMANCSYLPNPHHASYGSNYHNNLSQEDMRMQTSYSSSVVPSSSSYDFHGHQNIMMGLAESERTNIRIADYQPSTISRQNPSTGMLERQHFAQPSMTRHFLNQHVEGQKNRKKDRGGDSVGSGSQNSETSDTQELDLELRLAL</sequence>
<dbReference type="OrthoDB" id="653455at2759"/>
<accession>A0A2R6R4C8</accession>
<keyword evidence="1" id="KW-0678">Repressor</keyword>
<organism evidence="5 6">
    <name type="scientific">Actinidia chinensis var. chinensis</name>
    <name type="common">Chinese soft-hair kiwi</name>
    <dbReference type="NCBI Taxonomy" id="1590841"/>
    <lineage>
        <taxon>Eukaryota</taxon>
        <taxon>Viridiplantae</taxon>
        <taxon>Streptophyta</taxon>
        <taxon>Embryophyta</taxon>
        <taxon>Tracheophyta</taxon>
        <taxon>Spermatophyta</taxon>
        <taxon>Magnoliopsida</taxon>
        <taxon>eudicotyledons</taxon>
        <taxon>Gunneridae</taxon>
        <taxon>Pentapetalae</taxon>
        <taxon>asterids</taxon>
        <taxon>Ericales</taxon>
        <taxon>Actinidiaceae</taxon>
        <taxon>Actinidia</taxon>
    </lineage>
</organism>
<evidence type="ECO:0000256" key="3">
    <source>
        <dbReference type="ARBA" id="ARBA00023163"/>
    </source>
</evidence>
<keyword evidence="6" id="KW-1185">Reference proteome</keyword>
<dbReference type="PANTHER" id="PTHR33388:SF18">
    <property type="entry name" value="PROTEIN SPEAR1"/>
    <property type="match status" value="1"/>
</dbReference>
<dbReference type="AlphaFoldDB" id="A0A2R6R4C8"/>
<evidence type="ECO:0000256" key="4">
    <source>
        <dbReference type="SAM" id="MobiDB-lite"/>
    </source>
</evidence>